<feature type="transmembrane region" description="Helical" evidence="2">
    <location>
        <begin position="206"/>
        <end position="229"/>
    </location>
</feature>
<dbReference type="Proteomes" id="UP001295423">
    <property type="component" value="Unassembled WGS sequence"/>
</dbReference>
<feature type="transmembrane region" description="Helical" evidence="2">
    <location>
        <begin position="126"/>
        <end position="152"/>
    </location>
</feature>
<keyword evidence="2" id="KW-1133">Transmembrane helix</keyword>
<feature type="transmembrane region" description="Helical" evidence="2">
    <location>
        <begin position="178"/>
        <end position="200"/>
    </location>
</feature>
<reference evidence="3" key="1">
    <citation type="submission" date="2023-08" db="EMBL/GenBank/DDBJ databases">
        <authorList>
            <person name="Audoor S."/>
            <person name="Bilcke G."/>
        </authorList>
    </citation>
    <scope>NUCLEOTIDE SEQUENCE</scope>
</reference>
<feature type="region of interest" description="Disordered" evidence="1">
    <location>
        <begin position="416"/>
        <end position="548"/>
    </location>
</feature>
<feature type="transmembrane region" description="Helical" evidence="2">
    <location>
        <begin position="91"/>
        <end position="114"/>
    </location>
</feature>
<name>A0AAD2FXT5_9STRA</name>
<evidence type="ECO:0000313" key="4">
    <source>
        <dbReference type="Proteomes" id="UP001295423"/>
    </source>
</evidence>
<gene>
    <name evidence="3" type="ORF">CYCCA115_LOCUS15072</name>
</gene>
<keyword evidence="2" id="KW-0812">Transmembrane</keyword>
<feature type="compositionally biased region" description="Basic and acidic residues" evidence="1">
    <location>
        <begin position="465"/>
        <end position="481"/>
    </location>
</feature>
<feature type="compositionally biased region" description="Polar residues" evidence="1">
    <location>
        <begin position="416"/>
        <end position="430"/>
    </location>
</feature>
<evidence type="ECO:0000256" key="1">
    <source>
        <dbReference type="SAM" id="MobiDB-lite"/>
    </source>
</evidence>
<sequence>MNFCNPSNSDSSSAIGSSYRPMTLKQRTSSKDTRRDYTHNTWTSLLFLLKIRELFITVDNFSIWRRHMAWAMNNGEDLKAYMTQRYSSNMIFMSLLLSTELGVLFSTSSITASVRQELQDGQHFTLSFWAGLMIIISALLTILSLISIYTAWAMVNSINANNAHCILRSSIGQYAAELPGRLIVCSIYSFLISFVIYFFLLLPVGIWSILLLASTLFLFFHIVSVFSALGRVIMHTGAMGDERIFAPEFEELLIPHTLHSNLLAKSKANLENNTSIIRQYRRKQAPIDRFLTEEEIYDHLCGRLKAPLVEDFVTSNRPRVDSTVRFADEEQGRPEVPVVGYERSLSAISDVSSPSAPPRAFAVASKPPGQAQTTKRHPSSLNRPKYSSRPPSGPPVVPKPDNFDAHALRNVSSSSLEQWLQASPRGSSDGNYIVSFPEPEQQNDDVNATAANAHSPPPPPFHQTTPKDESPKVHSKSERKLSSTSSVSSTKSFQEMSDDERFDFEYGDIGDNKKNGSNHGDADNLGGEKTSLLGGHNRPYNDYGNSAK</sequence>
<evidence type="ECO:0000256" key="2">
    <source>
        <dbReference type="SAM" id="Phobius"/>
    </source>
</evidence>
<keyword evidence="4" id="KW-1185">Reference proteome</keyword>
<feature type="compositionally biased region" description="Acidic residues" evidence="1">
    <location>
        <begin position="496"/>
        <end position="508"/>
    </location>
</feature>
<dbReference type="EMBL" id="CAKOGP040001869">
    <property type="protein sequence ID" value="CAJ1954479.1"/>
    <property type="molecule type" value="Genomic_DNA"/>
</dbReference>
<evidence type="ECO:0000313" key="3">
    <source>
        <dbReference type="EMBL" id="CAJ1954479.1"/>
    </source>
</evidence>
<proteinExistence type="predicted"/>
<protein>
    <submittedName>
        <fullName evidence="3">Uncharacterized protein</fullName>
    </submittedName>
</protein>
<keyword evidence="2" id="KW-0472">Membrane</keyword>
<feature type="region of interest" description="Disordered" evidence="1">
    <location>
        <begin position="349"/>
        <end position="404"/>
    </location>
</feature>
<feature type="compositionally biased region" description="Low complexity" evidence="1">
    <location>
        <begin position="482"/>
        <end position="492"/>
    </location>
</feature>
<comment type="caution">
    <text evidence="3">The sequence shown here is derived from an EMBL/GenBank/DDBJ whole genome shotgun (WGS) entry which is preliminary data.</text>
</comment>
<organism evidence="3 4">
    <name type="scientific">Cylindrotheca closterium</name>
    <dbReference type="NCBI Taxonomy" id="2856"/>
    <lineage>
        <taxon>Eukaryota</taxon>
        <taxon>Sar</taxon>
        <taxon>Stramenopiles</taxon>
        <taxon>Ochrophyta</taxon>
        <taxon>Bacillariophyta</taxon>
        <taxon>Bacillariophyceae</taxon>
        <taxon>Bacillariophycidae</taxon>
        <taxon>Bacillariales</taxon>
        <taxon>Bacillariaceae</taxon>
        <taxon>Cylindrotheca</taxon>
    </lineage>
</organism>
<accession>A0AAD2FXT5</accession>
<dbReference type="AlphaFoldDB" id="A0AAD2FXT5"/>